<accession>A0ABY7M8R1</accession>
<dbReference type="EMBL" id="CP115149">
    <property type="protein sequence ID" value="WBL36952.1"/>
    <property type="molecule type" value="Genomic_DNA"/>
</dbReference>
<sequence length="62" mass="7650">MARMRCLWCIEPPYQEVAVLKWRGEERERLTVHLCRKHLARLKEAGQAGREHKGWWYKEGWW</sequence>
<protein>
    <recommendedName>
        <fullName evidence="3">HNH endonuclease</fullName>
    </recommendedName>
</protein>
<keyword evidence="2" id="KW-1185">Reference proteome</keyword>
<reference evidence="1 2" key="1">
    <citation type="journal article" date="2023" name="ISME J.">
        <title>Thermophilic Dehalococcoidia with unusual traits shed light on an unexpected past.</title>
        <authorList>
            <person name="Palmer M."/>
            <person name="Covington J.K."/>
            <person name="Zhou E.M."/>
            <person name="Thomas S.C."/>
            <person name="Habib N."/>
            <person name="Seymour C.O."/>
            <person name="Lai D."/>
            <person name="Johnston J."/>
            <person name="Hashimi A."/>
            <person name="Jiao J.Y."/>
            <person name="Muok A.R."/>
            <person name="Liu L."/>
            <person name="Xian W.D."/>
            <person name="Zhi X.Y."/>
            <person name="Li M.M."/>
            <person name="Silva L.P."/>
            <person name="Bowen B.P."/>
            <person name="Louie K."/>
            <person name="Briegel A."/>
            <person name="Pett-Ridge J."/>
            <person name="Weber P.K."/>
            <person name="Tocheva E.I."/>
            <person name="Woyke T."/>
            <person name="Northen T.R."/>
            <person name="Mayali X."/>
            <person name="Li W.J."/>
            <person name="Hedlund B.P."/>
        </authorList>
    </citation>
    <scope>NUCLEOTIDE SEQUENCE [LARGE SCALE GENOMIC DNA]</scope>
    <source>
        <strain evidence="1 2">YIM 72310</strain>
    </source>
</reference>
<evidence type="ECO:0000313" key="2">
    <source>
        <dbReference type="Proteomes" id="UP001212803"/>
    </source>
</evidence>
<gene>
    <name evidence="1" type="ORF">O0235_05150</name>
</gene>
<proteinExistence type="predicted"/>
<evidence type="ECO:0000313" key="1">
    <source>
        <dbReference type="EMBL" id="WBL36952.1"/>
    </source>
</evidence>
<organism evidence="1 2">
    <name type="scientific">Tepidiforma flava</name>
    <dbReference type="NCBI Taxonomy" id="3004094"/>
    <lineage>
        <taxon>Bacteria</taxon>
        <taxon>Bacillati</taxon>
        <taxon>Chloroflexota</taxon>
        <taxon>Tepidiformia</taxon>
        <taxon>Tepidiformales</taxon>
        <taxon>Tepidiformaceae</taxon>
        <taxon>Tepidiforma</taxon>
    </lineage>
</organism>
<dbReference type="Proteomes" id="UP001212803">
    <property type="component" value="Chromosome"/>
</dbReference>
<evidence type="ECO:0008006" key="3">
    <source>
        <dbReference type="Google" id="ProtNLM"/>
    </source>
</evidence>
<dbReference type="RefSeq" id="WP_270057468.1">
    <property type="nucleotide sequence ID" value="NZ_CP115149.1"/>
</dbReference>
<name>A0ABY7M8R1_9CHLR</name>